<evidence type="ECO:0000313" key="11">
    <source>
        <dbReference type="EMBL" id="CAB3265120.1"/>
    </source>
</evidence>
<comment type="subcellular location">
    <subcellularLocation>
        <location evidence="1">Lysosome</location>
    </subcellularLocation>
</comment>
<feature type="signal peptide" evidence="10">
    <location>
        <begin position="1"/>
        <end position="25"/>
    </location>
</feature>
<dbReference type="PANTHER" id="PTHR11247:SF27">
    <property type="entry name" value="LYSOSOMAL THIOESTERASE PPT2"/>
    <property type="match status" value="1"/>
</dbReference>
<organism evidence="11">
    <name type="scientific">Phallusia mammillata</name>
    <dbReference type="NCBI Taxonomy" id="59560"/>
    <lineage>
        <taxon>Eukaryota</taxon>
        <taxon>Metazoa</taxon>
        <taxon>Chordata</taxon>
        <taxon>Tunicata</taxon>
        <taxon>Ascidiacea</taxon>
        <taxon>Phlebobranchia</taxon>
        <taxon>Ascidiidae</taxon>
        <taxon>Phallusia</taxon>
    </lineage>
</organism>
<dbReference type="GO" id="GO:0016790">
    <property type="term" value="F:thiolester hydrolase activity"/>
    <property type="evidence" value="ECO:0007669"/>
    <property type="project" value="TreeGrafter"/>
</dbReference>
<evidence type="ECO:0000256" key="6">
    <source>
        <dbReference type="ARBA" id="ARBA00023228"/>
    </source>
</evidence>
<keyword evidence="3 10" id="KW-0732">Signal</keyword>
<dbReference type="AlphaFoldDB" id="A0A6F9DQ11"/>
<sequence length="295" mass="34083">MSRMKAFAMLQLWTVLLLQAVKTYGYKPVIIIHGILDDARDLSELGAYIEKAHPGTEVHTLDLFDHYYSFKPLWEQLSVIKNITDPIMKKAKNGVHLIGYSQGGLIGRGIIQTTDHHNVDSFIALSSPLNGQFGDTSFINWLLPSKLKEDLYRFFYTNYGQLFSIGNYWKDPHHSKQYRKYSSYLAALNNESVQDNFSFPPSWRSNFARLGKLVLIGGPDDGVIAPWQSAQFGCFNRNEKPVEMRKLRLYHDDVIGLKTLDKDNRLKECTQSNVHHTHWHRNYTVFLNCIEPWLT</sequence>
<accession>A0A6F9DQ11</accession>
<gene>
    <name evidence="11" type="primary">Ppt2</name>
</gene>
<name>A0A6F9DQ11_9ASCI</name>
<dbReference type="FunFam" id="3.40.50.1820:FF:000037">
    <property type="entry name" value="Lysosomal thioesterase PPT2 homolog"/>
    <property type="match status" value="1"/>
</dbReference>
<dbReference type="Gene3D" id="3.40.50.1820">
    <property type="entry name" value="alpha/beta hydrolase"/>
    <property type="match status" value="1"/>
</dbReference>
<comment type="catalytic activity">
    <reaction evidence="8">
        <text>S-hexadecanoyl-N-acetylcysteamine + H2O = N-acetylcysteamine + hexadecanoate + H(+)</text>
        <dbReference type="Rhea" id="RHEA:84099"/>
        <dbReference type="ChEBI" id="CHEBI:7896"/>
        <dbReference type="ChEBI" id="CHEBI:15377"/>
        <dbReference type="ChEBI" id="CHEBI:15378"/>
        <dbReference type="ChEBI" id="CHEBI:74410"/>
        <dbReference type="ChEBI" id="CHEBI:233601"/>
    </reaction>
</comment>
<dbReference type="EC" id="3.1.2.2" evidence="7"/>
<protein>
    <recommendedName>
        <fullName evidence="7">palmitoyl-CoA hydrolase</fullName>
        <ecNumber evidence="7">3.1.2.2</ecNumber>
    </recommendedName>
</protein>
<feature type="chain" id="PRO_5026025912" description="palmitoyl-CoA hydrolase" evidence="10">
    <location>
        <begin position="26"/>
        <end position="295"/>
    </location>
</feature>
<evidence type="ECO:0000256" key="4">
    <source>
        <dbReference type="ARBA" id="ARBA00022801"/>
    </source>
</evidence>
<keyword evidence="5" id="KW-0325">Glycoprotein</keyword>
<evidence type="ECO:0000256" key="2">
    <source>
        <dbReference type="ARBA" id="ARBA00010758"/>
    </source>
</evidence>
<keyword evidence="4" id="KW-0378">Hydrolase</keyword>
<evidence type="ECO:0000256" key="10">
    <source>
        <dbReference type="SAM" id="SignalP"/>
    </source>
</evidence>
<comment type="function">
    <text evidence="9">Catalyzes the cleavage of thioester bonds from S-palmitoyl-CoA or S-palmitoyl-N-acetylcysteamine (unbranched structures) but does not have activity against palmitoylcysteine or palmitoylated proteins, branched structures or bulky head groups. Conversely, hydrolyzes both long and short chain fatty acyl-CoA substrate.</text>
</comment>
<evidence type="ECO:0000256" key="7">
    <source>
        <dbReference type="ARBA" id="ARBA00038848"/>
    </source>
</evidence>
<dbReference type="GO" id="GO:0005764">
    <property type="term" value="C:lysosome"/>
    <property type="evidence" value="ECO:0007669"/>
    <property type="project" value="UniProtKB-SubCell"/>
</dbReference>
<dbReference type="GO" id="GO:0098599">
    <property type="term" value="F:palmitoyl hydrolase activity"/>
    <property type="evidence" value="ECO:0007669"/>
    <property type="project" value="UniProtKB-ARBA"/>
</dbReference>
<keyword evidence="6" id="KW-0458">Lysosome</keyword>
<dbReference type="PANTHER" id="PTHR11247">
    <property type="entry name" value="PALMITOYL-PROTEIN THIOESTERASE/DOLICHYLDIPHOSPHATASE 1"/>
    <property type="match status" value="1"/>
</dbReference>
<evidence type="ECO:0000256" key="9">
    <source>
        <dbReference type="ARBA" id="ARBA00093353"/>
    </source>
</evidence>
<proteinExistence type="evidence at transcript level"/>
<evidence type="ECO:0000256" key="1">
    <source>
        <dbReference type="ARBA" id="ARBA00004371"/>
    </source>
</evidence>
<evidence type="ECO:0000256" key="8">
    <source>
        <dbReference type="ARBA" id="ARBA00093223"/>
    </source>
</evidence>
<dbReference type="Pfam" id="PF02089">
    <property type="entry name" value="Palm_thioest"/>
    <property type="match status" value="1"/>
</dbReference>
<dbReference type="InterPro" id="IPR029058">
    <property type="entry name" value="AB_hydrolase_fold"/>
</dbReference>
<comment type="similarity">
    <text evidence="2">Belongs to the palmitoyl-protein thioesterase family.</text>
</comment>
<evidence type="ECO:0000256" key="3">
    <source>
        <dbReference type="ARBA" id="ARBA00022729"/>
    </source>
</evidence>
<reference evidence="11" key="1">
    <citation type="submission" date="2020-04" db="EMBL/GenBank/DDBJ databases">
        <authorList>
            <person name="Neveu A P."/>
        </authorList>
    </citation>
    <scope>NUCLEOTIDE SEQUENCE</scope>
    <source>
        <tissue evidence="11">Whole embryo</tissue>
    </source>
</reference>
<evidence type="ECO:0000256" key="5">
    <source>
        <dbReference type="ARBA" id="ARBA00023180"/>
    </source>
</evidence>
<dbReference type="EMBL" id="LR789258">
    <property type="protein sequence ID" value="CAB3265120.1"/>
    <property type="molecule type" value="mRNA"/>
</dbReference>
<dbReference type="SUPFAM" id="SSF53474">
    <property type="entry name" value="alpha/beta-Hydrolases"/>
    <property type="match status" value="1"/>
</dbReference>